<comment type="caution">
    <text evidence="4">The sequence shown here is derived from an EMBL/GenBank/DDBJ whole genome shotgun (WGS) entry which is preliminary data.</text>
</comment>
<feature type="domain" description="Carbohydrate kinase PfkB" evidence="3">
    <location>
        <begin position="34"/>
        <end position="107"/>
    </location>
</feature>
<organism evidence="4 5">
    <name type="scientific">Zobellella aerophila</name>
    <dbReference type="NCBI Taxonomy" id="870480"/>
    <lineage>
        <taxon>Bacteria</taxon>
        <taxon>Pseudomonadati</taxon>
        <taxon>Pseudomonadota</taxon>
        <taxon>Gammaproteobacteria</taxon>
        <taxon>Aeromonadales</taxon>
        <taxon>Aeromonadaceae</taxon>
        <taxon>Zobellella</taxon>
    </lineage>
</organism>
<evidence type="ECO:0000313" key="5">
    <source>
        <dbReference type="Proteomes" id="UP001500795"/>
    </source>
</evidence>
<dbReference type="EMBL" id="BAABCX010000005">
    <property type="protein sequence ID" value="GAA3547556.1"/>
    <property type="molecule type" value="Genomic_DNA"/>
</dbReference>
<reference evidence="5" key="1">
    <citation type="journal article" date="2019" name="Int. J. Syst. Evol. Microbiol.">
        <title>The Global Catalogue of Microorganisms (GCM) 10K type strain sequencing project: providing services to taxonomists for standard genome sequencing and annotation.</title>
        <authorList>
            <consortium name="The Broad Institute Genomics Platform"/>
            <consortium name="The Broad Institute Genome Sequencing Center for Infectious Disease"/>
            <person name="Wu L."/>
            <person name="Ma J."/>
        </authorList>
    </citation>
    <scope>NUCLEOTIDE SEQUENCE [LARGE SCALE GENOMIC DNA]</scope>
    <source>
        <strain evidence="5">JCM 17110</strain>
    </source>
</reference>
<dbReference type="RefSeq" id="WP_344959435.1">
    <property type="nucleotide sequence ID" value="NZ_BAABCX010000005.1"/>
</dbReference>
<dbReference type="Gene3D" id="3.40.1190.20">
    <property type="match status" value="1"/>
</dbReference>
<keyword evidence="5" id="KW-1185">Reference proteome</keyword>
<sequence length="279" mass="29385">MAEILLLANLNCDHVLLLNEPLVPGGRLLYRDQGRRLGGGAANTGVGLLWAGHKVNIASRVGRDDIGDWLCAQADSLGLDISHVERFDGDTGELLILVDSQGERTILRQARSPGLPKRLPDRAVDCLYVNVEGFDAAAYMARMCAHSRVVSQYPKGGCGPRPCHVLIASAADLKVQGELWSHALSLAGERLEWLVVTHGEGGAEAFSADRHLRVAAPAVEVVDATGAGDAFAGGLIHGLVSGGDMQAALEQAGQWAACTLSSPTSIPSEHLRAYLASCG</sequence>
<keyword evidence="1" id="KW-0808">Transferase</keyword>
<proteinExistence type="predicted"/>
<feature type="domain" description="Carbohydrate kinase PfkB" evidence="3">
    <location>
        <begin position="187"/>
        <end position="267"/>
    </location>
</feature>
<dbReference type="Proteomes" id="UP001500795">
    <property type="component" value="Unassembled WGS sequence"/>
</dbReference>
<dbReference type="InterPro" id="IPR011611">
    <property type="entry name" value="PfkB_dom"/>
</dbReference>
<gene>
    <name evidence="4" type="ORF">GCM10022394_29510</name>
</gene>
<protein>
    <submittedName>
        <fullName evidence="4">PfkB family carbohydrate kinase</fullName>
    </submittedName>
</protein>
<dbReference type="GO" id="GO:0016301">
    <property type="term" value="F:kinase activity"/>
    <property type="evidence" value="ECO:0007669"/>
    <property type="project" value="UniProtKB-KW"/>
</dbReference>
<name>A0ABP6WA95_9GAMM</name>
<dbReference type="InterPro" id="IPR029056">
    <property type="entry name" value="Ribokinase-like"/>
</dbReference>
<accession>A0ABP6WA95</accession>
<evidence type="ECO:0000256" key="2">
    <source>
        <dbReference type="ARBA" id="ARBA00022777"/>
    </source>
</evidence>
<dbReference type="PANTHER" id="PTHR10584:SF166">
    <property type="entry name" value="RIBOKINASE"/>
    <property type="match status" value="1"/>
</dbReference>
<evidence type="ECO:0000259" key="3">
    <source>
        <dbReference type="Pfam" id="PF00294"/>
    </source>
</evidence>
<dbReference type="Pfam" id="PF00294">
    <property type="entry name" value="PfkB"/>
    <property type="match status" value="2"/>
</dbReference>
<dbReference type="PANTHER" id="PTHR10584">
    <property type="entry name" value="SUGAR KINASE"/>
    <property type="match status" value="1"/>
</dbReference>
<keyword evidence="2 4" id="KW-0418">Kinase</keyword>
<dbReference type="SUPFAM" id="SSF53613">
    <property type="entry name" value="Ribokinase-like"/>
    <property type="match status" value="1"/>
</dbReference>
<evidence type="ECO:0000256" key="1">
    <source>
        <dbReference type="ARBA" id="ARBA00022679"/>
    </source>
</evidence>
<evidence type="ECO:0000313" key="4">
    <source>
        <dbReference type="EMBL" id="GAA3547556.1"/>
    </source>
</evidence>